<feature type="transmembrane region" description="Helical" evidence="7">
    <location>
        <begin position="184"/>
        <end position="204"/>
    </location>
</feature>
<evidence type="ECO:0000256" key="2">
    <source>
        <dbReference type="ARBA" id="ARBA00008929"/>
    </source>
</evidence>
<feature type="transmembrane region" description="Helical" evidence="7">
    <location>
        <begin position="6"/>
        <end position="27"/>
    </location>
</feature>
<comment type="similarity">
    <text evidence="2">Belongs to the NrfD family.</text>
</comment>
<keyword evidence="5 7" id="KW-1133">Transmembrane helix</keyword>
<proteinExistence type="inferred from homology"/>
<keyword evidence="3" id="KW-1003">Cell membrane</keyword>
<keyword evidence="9" id="KW-1185">Reference proteome</keyword>
<evidence type="ECO:0000256" key="7">
    <source>
        <dbReference type="SAM" id="Phobius"/>
    </source>
</evidence>
<evidence type="ECO:0000313" key="8">
    <source>
        <dbReference type="EMBL" id="MBC2888214.1"/>
    </source>
</evidence>
<evidence type="ECO:0000256" key="5">
    <source>
        <dbReference type="ARBA" id="ARBA00022989"/>
    </source>
</evidence>
<dbReference type="RefSeq" id="WP_185904183.1">
    <property type="nucleotide sequence ID" value="NZ_JACMSE010000001.1"/>
</dbReference>
<dbReference type="InterPro" id="IPR052049">
    <property type="entry name" value="Electron_transfer_protein"/>
</dbReference>
<feature type="transmembrane region" description="Helical" evidence="7">
    <location>
        <begin position="80"/>
        <end position="102"/>
    </location>
</feature>
<comment type="caution">
    <text evidence="8">The sequence shown here is derived from an EMBL/GenBank/DDBJ whole genome shotgun (WGS) entry which is preliminary data.</text>
</comment>
<protein>
    <submittedName>
        <fullName evidence="8">Polysulfide reductase NrfD</fullName>
    </submittedName>
</protein>
<evidence type="ECO:0000313" key="9">
    <source>
        <dbReference type="Proteomes" id="UP000587396"/>
    </source>
</evidence>
<dbReference type="InterPro" id="IPR005614">
    <property type="entry name" value="NrfD-like"/>
</dbReference>
<feature type="transmembrane region" description="Helical" evidence="7">
    <location>
        <begin position="264"/>
        <end position="290"/>
    </location>
</feature>
<comment type="subcellular location">
    <subcellularLocation>
        <location evidence="1">Cell membrane</location>
        <topology evidence="1">Multi-pass membrane protein</topology>
    </subcellularLocation>
</comment>
<dbReference type="AlphaFoldDB" id="A0A842J9R7"/>
<keyword evidence="6 7" id="KW-0472">Membrane</keyword>
<dbReference type="PANTHER" id="PTHR34856:SF2">
    <property type="entry name" value="PROTEIN NRFD"/>
    <property type="match status" value="1"/>
</dbReference>
<evidence type="ECO:0000256" key="6">
    <source>
        <dbReference type="ARBA" id="ARBA00023136"/>
    </source>
</evidence>
<name>A0A842J9R7_9ACTN</name>
<dbReference type="Proteomes" id="UP000587396">
    <property type="component" value="Unassembled WGS sequence"/>
</dbReference>
<evidence type="ECO:0000256" key="1">
    <source>
        <dbReference type="ARBA" id="ARBA00004651"/>
    </source>
</evidence>
<feature type="transmembrane region" description="Helical" evidence="7">
    <location>
        <begin position="39"/>
        <end position="60"/>
    </location>
</feature>
<dbReference type="EMBL" id="JACMSE010000001">
    <property type="protein sequence ID" value="MBC2888214.1"/>
    <property type="molecule type" value="Genomic_DNA"/>
</dbReference>
<keyword evidence="4 7" id="KW-0812">Transmembrane</keyword>
<sequence length="291" mass="29515">MVWDGIIACYLFLAGLGAGAFALAALAGFVKPDATKLRLAGYVIAPIAVAVGTVLLMVDAKAGLMNPLRFFGLLANFSSVMAWGVVILILFMIVSVVALVVMLRKKSTPKALDVVGLVCAVAVAMYTGLLLGDAPGFPLWNPVVLPLLFLVSAASSGFAAVLLAAHVGKFGGSDGLGFLKKTGLAFPVLEAVLVVALLAVTASVGGSAGPAAAASVANLMSGPYAVAFWLGLVVVGLALPFCLELVRAAQAKKNPEAASSGMAIVGEACVLVGGFLLRYLVIMAAVPLVLF</sequence>
<evidence type="ECO:0000256" key="4">
    <source>
        <dbReference type="ARBA" id="ARBA00022692"/>
    </source>
</evidence>
<feature type="transmembrane region" description="Helical" evidence="7">
    <location>
        <begin position="143"/>
        <end position="164"/>
    </location>
</feature>
<evidence type="ECO:0000256" key="3">
    <source>
        <dbReference type="ARBA" id="ARBA00022475"/>
    </source>
</evidence>
<gene>
    <name evidence="8" type="primary">nrfD</name>
    <name evidence="8" type="ORF">H7313_02460</name>
</gene>
<reference evidence="8 9" key="1">
    <citation type="submission" date="2020-08" db="EMBL/GenBank/DDBJ databases">
        <authorList>
            <person name="Liu C."/>
            <person name="Sun Q."/>
        </authorList>
    </citation>
    <scope>NUCLEOTIDE SEQUENCE [LARGE SCALE GENOMIC DNA]</scope>
    <source>
        <strain evidence="8 9">N22</strain>
    </source>
</reference>
<dbReference type="GO" id="GO:0005886">
    <property type="term" value="C:plasma membrane"/>
    <property type="evidence" value="ECO:0007669"/>
    <property type="project" value="UniProtKB-SubCell"/>
</dbReference>
<feature type="transmembrane region" description="Helical" evidence="7">
    <location>
        <begin position="224"/>
        <end position="243"/>
    </location>
</feature>
<feature type="transmembrane region" description="Helical" evidence="7">
    <location>
        <begin position="114"/>
        <end position="131"/>
    </location>
</feature>
<organism evidence="8 9">
    <name type="scientific">Gordonibacter massiliensis</name>
    <name type="common">ex Traore et al. 2017</name>
    <dbReference type="NCBI Taxonomy" id="1841863"/>
    <lineage>
        <taxon>Bacteria</taxon>
        <taxon>Bacillati</taxon>
        <taxon>Actinomycetota</taxon>
        <taxon>Coriobacteriia</taxon>
        <taxon>Eggerthellales</taxon>
        <taxon>Eggerthellaceae</taxon>
        <taxon>Gordonibacter</taxon>
    </lineage>
</organism>
<dbReference type="Gene3D" id="1.20.1630.10">
    <property type="entry name" value="Formate dehydrogenase/DMSO reductase domain"/>
    <property type="match status" value="1"/>
</dbReference>
<dbReference type="Pfam" id="PF03916">
    <property type="entry name" value="NrfD"/>
    <property type="match status" value="1"/>
</dbReference>
<accession>A0A842J9R7</accession>
<dbReference type="PANTHER" id="PTHR34856">
    <property type="entry name" value="PROTEIN NRFD"/>
    <property type="match status" value="1"/>
</dbReference>